<gene>
    <name evidence="2" type="ORF">G6O67_008459</name>
</gene>
<dbReference type="AlphaFoldDB" id="A0A8H4PG20"/>
<dbReference type="EMBL" id="JAAVMX010000011">
    <property type="protein sequence ID" value="KAF4504292.1"/>
    <property type="molecule type" value="Genomic_DNA"/>
</dbReference>
<proteinExistence type="predicted"/>
<keyword evidence="3" id="KW-1185">Reference proteome</keyword>
<evidence type="ECO:0000313" key="2">
    <source>
        <dbReference type="EMBL" id="KAF4504292.1"/>
    </source>
</evidence>
<feature type="compositionally biased region" description="Polar residues" evidence="1">
    <location>
        <begin position="14"/>
        <end position="23"/>
    </location>
</feature>
<reference evidence="2 3" key="1">
    <citation type="journal article" date="2020" name="Genome Biol. Evol.">
        <title>A new high-quality draft genome assembly of the Chinese cordyceps Ophiocordyceps sinensis.</title>
        <authorList>
            <person name="Shu R."/>
            <person name="Zhang J."/>
            <person name="Meng Q."/>
            <person name="Zhang H."/>
            <person name="Zhou G."/>
            <person name="Li M."/>
            <person name="Wu P."/>
            <person name="Zhao Y."/>
            <person name="Chen C."/>
            <person name="Qin Q."/>
        </authorList>
    </citation>
    <scope>NUCLEOTIDE SEQUENCE [LARGE SCALE GENOMIC DNA]</scope>
    <source>
        <strain evidence="2 3">IOZ07</strain>
    </source>
</reference>
<dbReference type="Proteomes" id="UP000557566">
    <property type="component" value="Unassembled WGS sequence"/>
</dbReference>
<name>A0A8H4PG20_9HYPO</name>
<evidence type="ECO:0000256" key="1">
    <source>
        <dbReference type="SAM" id="MobiDB-lite"/>
    </source>
</evidence>
<feature type="region of interest" description="Disordered" evidence="1">
    <location>
        <begin position="1"/>
        <end position="31"/>
    </location>
</feature>
<sequence>MVQLRRTDAASPGSPEQRSSLSCSPDPFDSGSSVTLCIASARLQEHLCIAPADSGAADIFTLSARRVRSGCLEVDEGHVLVEAFRNQPARGFLVDPIFV</sequence>
<protein>
    <submittedName>
        <fullName evidence="2">Uncharacterized protein</fullName>
    </submittedName>
</protein>
<evidence type="ECO:0000313" key="3">
    <source>
        <dbReference type="Proteomes" id="UP000557566"/>
    </source>
</evidence>
<comment type="caution">
    <text evidence="2">The sequence shown here is derived from an EMBL/GenBank/DDBJ whole genome shotgun (WGS) entry which is preliminary data.</text>
</comment>
<accession>A0A8H4PG20</accession>
<organism evidence="2 3">
    <name type="scientific">Ophiocordyceps sinensis</name>
    <dbReference type="NCBI Taxonomy" id="72228"/>
    <lineage>
        <taxon>Eukaryota</taxon>
        <taxon>Fungi</taxon>
        <taxon>Dikarya</taxon>
        <taxon>Ascomycota</taxon>
        <taxon>Pezizomycotina</taxon>
        <taxon>Sordariomycetes</taxon>
        <taxon>Hypocreomycetidae</taxon>
        <taxon>Hypocreales</taxon>
        <taxon>Ophiocordycipitaceae</taxon>
        <taxon>Ophiocordyceps</taxon>
    </lineage>
</organism>